<proteinExistence type="inferred from homology"/>
<evidence type="ECO:0000256" key="5">
    <source>
        <dbReference type="ARBA" id="ARBA00023186"/>
    </source>
</evidence>
<evidence type="ECO:0000256" key="3">
    <source>
        <dbReference type="ARBA" id="ARBA00022764"/>
    </source>
</evidence>
<evidence type="ECO:0000313" key="9">
    <source>
        <dbReference type="EMBL" id="MFC3284699.1"/>
    </source>
</evidence>
<keyword evidence="1 7" id="KW-0732">Signal</keyword>
<dbReference type="Pfam" id="PF00639">
    <property type="entry name" value="Rotamase"/>
    <property type="match status" value="2"/>
</dbReference>
<dbReference type="Gene3D" id="1.10.4030.10">
    <property type="entry name" value="Porin chaperone SurA, peptide-binding domain"/>
    <property type="match status" value="1"/>
</dbReference>
<keyword evidence="10" id="KW-1185">Reference proteome</keyword>
<name>A0ABV7LQT4_9GAMM</name>
<comment type="function">
    <text evidence="7">Chaperone involved in the correct folding and assembly of outer membrane proteins. Recognizes specific patterns of aromatic residues and the orientation of their side chains, which are found more frequently in integral outer membrane proteins. May act in both early periplasmic and late outer membrane-associated steps of protein maturation.</text>
</comment>
<dbReference type="InterPro" id="IPR027304">
    <property type="entry name" value="Trigger_fact/SurA_dom_sf"/>
</dbReference>
<evidence type="ECO:0000313" key="10">
    <source>
        <dbReference type="Proteomes" id="UP001595579"/>
    </source>
</evidence>
<dbReference type="EC" id="5.2.1.8" evidence="7"/>
<dbReference type="GO" id="GO:0003755">
    <property type="term" value="F:peptidyl-prolyl cis-trans isomerase activity"/>
    <property type="evidence" value="ECO:0007669"/>
    <property type="project" value="UniProtKB-EC"/>
</dbReference>
<evidence type="ECO:0000256" key="2">
    <source>
        <dbReference type="ARBA" id="ARBA00022737"/>
    </source>
</evidence>
<evidence type="ECO:0000256" key="7">
    <source>
        <dbReference type="HAMAP-Rule" id="MF_01183"/>
    </source>
</evidence>
<dbReference type="InterPro" id="IPR046357">
    <property type="entry name" value="PPIase_dom_sf"/>
</dbReference>
<evidence type="ECO:0000256" key="6">
    <source>
        <dbReference type="ARBA" id="ARBA00023235"/>
    </source>
</evidence>
<dbReference type="PROSITE" id="PS50198">
    <property type="entry name" value="PPIC_PPIASE_2"/>
    <property type="match status" value="2"/>
</dbReference>
<dbReference type="InterPro" id="IPR000297">
    <property type="entry name" value="PPIase_PpiC"/>
</dbReference>
<dbReference type="PROSITE" id="PS01096">
    <property type="entry name" value="PPIC_PPIASE_1"/>
    <property type="match status" value="1"/>
</dbReference>
<feature type="signal peptide" evidence="7">
    <location>
        <begin position="1"/>
        <end position="24"/>
    </location>
</feature>
<gene>
    <name evidence="7" type="primary">surA</name>
    <name evidence="9" type="ORF">ACFOEV_13945</name>
</gene>
<comment type="caution">
    <text evidence="9">The sequence shown here is derived from an EMBL/GenBank/DDBJ whole genome shotgun (WGS) entry which is preliminary data.</text>
</comment>
<keyword evidence="2 7" id="KW-0677">Repeat</keyword>
<protein>
    <recommendedName>
        <fullName evidence="7">Chaperone SurA</fullName>
    </recommendedName>
    <alternativeName>
        <fullName evidence="7">Peptidyl-prolyl cis-trans isomerase SurA</fullName>
        <shortName evidence="7">PPIase SurA</shortName>
        <ecNumber evidence="7">5.2.1.8</ecNumber>
    </alternativeName>
    <alternativeName>
        <fullName evidence="7">Rotamase SurA</fullName>
    </alternativeName>
</protein>
<comment type="domain">
    <text evidence="7">The PPIase activity resides only in the second parvulin domain. The N-terminal region and the C-terminal tail are necessary and sufficient for the chaperone activity of SurA. The PPIase activity is dispensable for SurA to function as a chaperone. The N-terminal region and the C-terminal tail are also required for porin recognition.</text>
</comment>
<feature type="domain" description="PpiC" evidence="8">
    <location>
        <begin position="285"/>
        <end position="384"/>
    </location>
</feature>
<evidence type="ECO:0000259" key="8">
    <source>
        <dbReference type="PROSITE" id="PS50198"/>
    </source>
</evidence>
<comment type="catalytic activity">
    <reaction evidence="7">
        <text>[protein]-peptidylproline (omega=180) = [protein]-peptidylproline (omega=0)</text>
        <dbReference type="Rhea" id="RHEA:16237"/>
        <dbReference type="Rhea" id="RHEA-COMP:10747"/>
        <dbReference type="Rhea" id="RHEA-COMP:10748"/>
        <dbReference type="ChEBI" id="CHEBI:83833"/>
        <dbReference type="ChEBI" id="CHEBI:83834"/>
        <dbReference type="EC" id="5.2.1.8"/>
    </reaction>
</comment>
<reference evidence="10" key="1">
    <citation type="journal article" date="2019" name="Int. J. Syst. Evol. Microbiol.">
        <title>The Global Catalogue of Microorganisms (GCM) 10K type strain sequencing project: providing services to taxonomists for standard genome sequencing and annotation.</title>
        <authorList>
            <consortium name="The Broad Institute Genomics Platform"/>
            <consortium name="The Broad Institute Genome Sequencing Center for Infectious Disease"/>
            <person name="Wu L."/>
            <person name="Ma J."/>
        </authorList>
    </citation>
    <scope>NUCLEOTIDE SEQUENCE [LARGE SCALE GENOMIC DNA]</scope>
    <source>
        <strain evidence="10">CECT 7698</strain>
    </source>
</reference>
<dbReference type="Pfam" id="PF09312">
    <property type="entry name" value="SurA_N"/>
    <property type="match status" value="1"/>
</dbReference>
<dbReference type="InterPro" id="IPR015391">
    <property type="entry name" value="SurA_N"/>
</dbReference>
<evidence type="ECO:0000256" key="4">
    <source>
        <dbReference type="ARBA" id="ARBA00023110"/>
    </source>
</evidence>
<dbReference type="Proteomes" id="UP001595579">
    <property type="component" value="Unassembled WGS sequence"/>
</dbReference>
<accession>A0ABV7LQT4</accession>
<feature type="chain" id="PRO_5044940961" description="Chaperone SurA" evidence="7">
    <location>
        <begin position="25"/>
        <end position="429"/>
    </location>
</feature>
<keyword evidence="4 7" id="KW-0697">Rotamase</keyword>
<dbReference type="InterPro" id="IPR050280">
    <property type="entry name" value="OMP_Chaperone_SurA"/>
</dbReference>
<dbReference type="PANTHER" id="PTHR47637:SF1">
    <property type="entry name" value="CHAPERONE SURA"/>
    <property type="match status" value="1"/>
</dbReference>
<dbReference type="HAMAP" id="MF_01183">
    <property type="entry name" value="Chaperone_SurA"/>
    <property type="match status" value="1"/>
</dbReference>
<feature type="domain" description="PpiC" evidence="8">
    <location>
        <begin position="174"/>
        <end position="275"/>
    </location>
</feature>
<keyword evidence="6 7" id="KW-0413">Isomerase</keyword>
<dbReference type="SUPFAM" id="SSF109998">
    <property type="entry name" value="Triger factor/SurA peptide-binding domain-like"/>
    <property type="match status" value="1"/>
</dbReference>
<keyword evidence="5 7" id="KW-0143">Chaperone</keyword>
<dbReference type="InterPro" id="IPR023058">
    <property type="entry name" value="PPIase_PpiC_CS"/>
</dbReference>
<evidence type="ECO:0000256" key="1">
    <source>
        <dbReference type="ARBA" id="ARBA00022729"/>
    </source>
</evidence>
<sequence length="429" mass="47535" precursor="true">MRSRLIAPLGLALALAVMPLASLAQTIQPLDRIVAVVNQGAIMASELEERVEQARSQLADRGIGSPSEQALRSQVLDRMILEEIQLQMAREANLSVDDTELNRTVRGIAESNGMSLEAFADALEADGLTLAGVREKVRRELLMRELQQRRVASRVNVTDREVDRYLEQHGATQDARYRLAHILVALPQSPSDEQVSEAQAKIQRLARELETGADFAELAAAESDGGQALQGGDLGWRSGGEVPSIFAEVVPQLDVGEVSEPLRSPSGFHLVKVVDRKGGTQQSVVQEYRARHILIETNPNRDEQRAEALANQIRQRLAAGESFAALAQEFSDDRGSALSGGELGWVRPGQTVPAFEEAMKTLEVGEISQPVRSRFGYHIVVVDERRQQDVTREAQRRQVRDTLFQRKVNDELEAWMQEIRAGAFIDKRL</sequence>
<dbReference type="PANTHER" id="PTHR47637">
    <property type="entry name" value="CHAPERONE SURA"/>
    <property type="match status" value="1"/>
</dbReference>
<dbReference type="Gene3D" id="3.10.50.40">
    <property type="match status" value="2"/>
</dbReference>
<dbReference type="SUPFAM" id="SSF54534">
    <property type="entry name" value="FKBP-like"/>
    <property type="match status" value="2"/>
</dbReference>
<organism evidence="9 10">
    <name type="scientific">Litchfieldella rifensis</name>
    <dbReference type="NCBI Taxonomy" id="762643"/>
    <lineage>
        <taxon>Bacteria</taxon>
        <taxon>Pseudomonadati</taxon>
        <taxon>Pseudomonadota</taxon>
        <taxon>Gammaproteobacteria</taxon>
        <taxon>Oceanospirillales</taxon>
        <taxon>Halomonadaceae</taxon>
        <taxon>Litchfieldella</taxon>
    </lineage>
</organism>
<dbReference type="InterPro" id="IPR023034">
    <property type="entry name" value="PPIase_SurA"/>
</dbReference>
<dbReference type="RefSeq" id="WP_386774927.1">
    <property type="nucleotide sequence ID" value="NZ_JBHRUG010000027.1"/>
</dbReference>
<keyword evidence="3 7" id="KW-0574">Periplasm</keyword>
<dbReference type="EMBL" id="JBHRUG010000027">
    <property type="protein sequence ID" value="MFC3284699.1"/>
    <property type="molecule type" value="Genomic_DNA"/>
</dbReference>
<comment type="subcellular location">
    <subcellularLocation>
        <location evidence="7">Periplasm</location>
    </subcellularLocation>
    <text evidence="7">Is capable of associating with the outer membrane.</text>
</comment>